<evidence type="ECO:0000313" key="4">
    <source>
        <dbReference type="EMBL" id="MXV63593.1"/>
    </source>
</evidence>
<protein>
    <submittedName>
        <fullName evidence="4">Pyruvate dehydrogenase (Acetyl-transferring) E1 component subunit alpha</fullName>
    </submittedName>
</protein>
<evidence type="ECO:0000256" key="1">
    <source>
        <dbReference type="ARBA" id="ARBA00023002"/>
    </source>
</evidence>
<dbReference type="EMBL" id="WUYX01000053">
    <property type="protein sequence ID" value="MXV63593.1"/>
    <property type="molecule type" value="Genomic_DNA"/>
</dbReference>
<dbReference type="PANTHER" id="PTHR43380:SF1">
    <property type="entry name" value="2-OXOISOVALERATE DEHYDROGENASE SUBUNIT ALPHA, MITOCHONDRIAL"/>
    <property type="match status" value="1"/>
</dbReference>
<name>A0A6B0VQY6_9EURY</name>
<dbReference type="Gene3D" id="3.40.50.970">
    <property type="match status" value="1"/>
</dbReference>
<dbReference type="GO" id="GO:0016624">
    <property type="term" value="F:oxidoreductase activity, acting on the aldehyde or oxo group of donors, disulfide as acceptor"/>
    <property type="evidence" value="ECO:0007669"/>
    <property type="project" value="InterPro"/>
</dbReference>
<dbReference type="CDD" id="cd02000">
    <property type="entry name" value="TPP_E1_PDC_ADC_BCADC"/>
    <property type="match status" value="1"/>
</dbReference>
<comment type="caution">
    <text evidence="4">The sequence shown here is derived from an EMBL/GenBank/DDBJ whole genome shotgun (WGS) entry which is preliminary data.</text>
</comment>
<dbReference type="InterPro" id="IPR029061">
    <property type="entry name" value="THDP-binding"/>
</dbReference>
<accession>A0A6B0VQY6</accession>
<feature type="compositionally biased region" description="Basic and acidic residues" evidence="2">
    <location>
        <begin position="254"/>
        <end position="266"/>
    </location>
</feature>
<dbReference type="OrthoDB" id="25266at2157"/>
<dbReference type="Proteomes" id="UP000434101">
    <property type="component" value="Unassembled WGS sequence"/>
</dbReference>
<reference evidence="4 5" key="1">
    <citation type="submission" date="2020-01" db="EMBL/GenBank/DDBJ databases">
        <title>Natronorubrum sp. JWXQ-INN 674 isolated from Inner Mongolia Autonomous Region of China.</title>
        <authorList>
            <person name="Xue Q."/>
        </authorList>
    </citation>
    <scope>NUCLEOTIDE SEQUENCE [LARGE SCALE GENOMIC DNA]</scope>
    <source>
        <strain evidence="4 5">JWXQ-INN-674</strain>
    </source>
</reference>
<evidence type="ECO:0000313" key="5">
    <source>
        <dbReference type="Proteomes" id="UP000434101"/>
    </source>
</evidence>
<proteinExistence type="predicted"/>
<dbReference type="PANTHER" id="PTHR43380">
    <property type="entry name" value="2-OXOISOVALERATE DEHYDROGENASE SUBUNIT ALPHA, MITOCHONDRIAL"/>
    <property type="match status" value="1"/>
</dbReference>
<dbReference type="GO" id="GO:0044272">
    <property type="term" value="P:sulfur compound biosynthetic process"/>
    <property type="evidence" value="ECO:0007669"/>
    <property type="project" value="UniProtKB-ARBA"/>
</dbReference>
<dbReference type="AlphaFoldDB" id="A0A6B0VQY6"/>
<evidence type="ECO:0000256" key="2">
    <source>
        <dbReference type="SAM" id="MobiDB-lite"/>
    </source>
</evidence>
<gene>
    <name evidence="4" type="ORF">GS429_16315</name>
</gene>
<evidence type="ECO:0000259" key="3">
    <source>
        <dbReference type="Pfam" id="PF00676"/>
    </source>
</evidence>
<dbReference type="GO" id="GO:0009083">
    <property type="term" value="P:branched-chain amino acid catabolic process"/>
    <property type="evidence" value="ECO:0007669"/>
    <property type="project" value="TreeGrafter"/>
</dbReference>
<feature type="region of interest" description="Disordered" evidence="2">
    <location>
        <begin position="247"/>
        <end position="266"/>
    </location>
</feature>
<keyword evidence="4" id="KW-0670">Pyruvate</keyword>
<dbReference type="Pfam" id="PF00676">
    <property type="entry name" value="E1_dh"/>
    <property type="match status" value="1"/>
</dbReference>
<dbReference type="SUPFAM" id="SSF52518">
    <property type="entry name" value="Thiamin diphosphate-binding fold (THDP-binding)"/>
    <property type="match status" value="1"/>
</dbReference>
<keyword evidence="1" id="KW-0560">Oxidoreductase</keyword>
<keyword evidence="5" id="KW-1185">Reference proteome</keyword>
<dbReference type="RefSeq" id="WP_160066400.1">
    <property type="nucleotide sequence ID" value="NZ_WUYX01000053.1"/>
</dbReference>
<sequence>MHRVIGEQDIEQTRWSVDDALACYRDLVRTRRFDERALALQRRGWMSGYPPFKGQEASQVGAAHALADDDWLVPTYRSNAMQIAYGVPMSDILLFRRGHPEYVSDHDLNVFPQAVPIATQIPHAAGIGMAMEYDGSTDRGDGRGDGHAVCCYFGDGATSEGDFHEGLNFAGVFDAPVVFFCENNHWAISLPRERQTASDTIAQKAAAYGFEGVRVDGNDPLAVRSAVADALESARNGDPVLVESLTYRQGAHTTSDDPSRYQDEREDLPDWRTADPLERYGTYLREQGVLDDEFVSTVEAEAEAELDEAVEVAESTPEPTLEDVFEPVYDERPPRLTAQQQWLEEFTADRETEDLEH</sequence>
<organism evidence="4 5">
    <name type="scientific">Natronorubrum halalkaliphilum</name>
    <dbReference type="NCBI Taxonomy" id="2691917"/>
    <lineage>
        <taxon>Archaea</taxon>
        <taxon>Methanobacteriati</taxon>
        <taxon>Methanobacteriota</taxon>
        <taxon>Stenosarchaea group</taxon>
        <taxon>Halobacteria</taxon>
        <taxon>Halobacteriales</taxon>
        <taxon>Natrialbaceae</taxon>
        <taxon>Natronorubrum</taxon>
    </lineage>
</organism>
<dbReference type="InterPro" id="IPR050771">
    <property type="entry name" value="Alpha-ketoacid_DH_E1_comp"/>
</dbReference>
<dbReference type="InterPro" id="IPR001017">
    <property type="entry name" value="DH_E1"/>
</dbReference>
<feature type="domain" description="Dehydrogenase E1 component" evidence="3">
    <location>
        <begin position="28"/>
        <end position="321"/>
    </location>
</feature>